<evidence type="ECO:0000256" key="2">
    <source>
        <dbReference type="SAM" id="MobiDB-lite"/>
    </source>
</evidence>
<comment type="caution">
    <text evidence="3">The sequence shown here is derived from an EMBL/GenBank/DDBJ whole genome shotgun (WGS) entry which is preliminary data.</text>
</comment>
<dbReference type="Pfam" id="PF21072">
    <property type="entry name" value="EFR3"/>
    <property type="match status" value="1"/>
</dbReference>
<feature type="region of interest" description="Disordered" evidence="2">
    <location>
        <begin position="472"/>
        <end position="500"/>
    </location>
</feature>
<evidence type="ECO:0000313" key="4">
    <source>
        <dbReference type="Proteomes" id="UP000293360"/>
    </source>
</evidence>
<feature type="region of interest" description="Disordered" evidence="2">
    <location>
        <begin position="981"/>
        <end position="1074"/>
    </location>
</feature>
<evidence type="ECO:0000313" key="3">
    <source>
        <dbReference type="EMBL" id="RYP03015.1"/>
    </source>
</evidence>
<keyword evidence="4" id="KW-1185">Reference proteome</keyword>
<feature type="region of interest" description="Disordered" evidence="2">
    <location>
        <begin position="853"/>
        <end position="939"/>
    </location>
</feature>
<dbReference type="EMBL" id="QJNU01000289">
    <property type="protein sequence ID" value="RYP03015.1"/>
    <property type="molecule type" value="Genomic_DNA"/>
</dbReference>
<evidence type="ECO:0000256" key="1">
    <source>
        <dbReference type="ARBA" id="ARBA00010216"/>
    </source>
</evidence>
<comment type="similarity">
    <text evidence="1">Belongs to the EFR3 family.</text>
</comment>
<dbReference type="InterPro" id="IPR039786">
    <property type="entry name" value="EFR3"/>
</dbReference>
<protein>
    <recommendedName>
        <fullName evidence="5">Protein EFR3</fullName>
    </recommendedName>
</protein>
<evidence type="ECO:0008006" key="5">
    <source>
        <dbReference type="Google" id="ProtNLM"/>
    </source>
</evidence>
<feature type="region of interest" description="Disordered" evidence="2">
    <location>
        <begin position="228"/>
        <end position="255"/>
    </location>
</feature>
<dbReference type="InterPro" id="IPR049150">
    <property type="entry name" value="EFR3_HEAT-like_rpt"/>
</dbReference>
<dbReference type="InterPro" id="IPR016024">
    <property type="entry name" value="ARM-type_fold"/>
</dbReference>
<gene>
    <name evidence="3" type="ORF">DL764_005436</name>
</gene>
<accession>A0A4Q4T901</accession>
<dbReference type="PANTHER" id="PTHR47766">
    <property type="entry name" value="PROTEIN EFR3"/>
    <property type="match status" value="1"/>
</dbReference>
<name>A0A4Q4T901_9PEZI</name>
<dbReference type="GO" id="GO:0072659">
    <property type="term" value="P:protein localization to plasma membrane"/>
    <property type="evidence" value="ECO:0007669"/>
    <property type="project" value="InterPro"/>
</dbReference>
<dbReference type="OrthoDB" id="19232at2759"/>
<dbReference type="AlphaFoldDB" id="A0A4Q4T901"/>
<dbReference type="STRING" id="155417.A0A4Q4T901"/>
<sequence length="1115" mass="121331">MNAIQQRCRPKHQVLVLKCYPRTVKGAVDVKPNSSELSYLLFYATSRRSKIQKVGQFLEKKTASDVWRLRIGNVQVTLQILAALIEKSPKDLPLFASNVLKVLDLVLRSNDITMVEATLPTFESFCQHHDTSSLFADQEYVCQYEGVVRAYGICASTRQTPGKVTPAKAVALRWRNAGLGAIRSIAESEALSSVAARQLDVIVPMILENLWTDDDAFLQAIIQRAQAGEKAEENGPSRRRTSVSTVKTDGTGGDTNPLAITGSSMDIDRLAEEDTAVMALQCLRQIYAIPNKAQIHGGTVALLKFVRDRIREKETVVKVEESTGRDSGWAITIFSLVARWAPVQDRYAIMIAVMDTLLLMQPVDEEVPEQVALTAVIGSLLRSDINLIGLSVMDVLVGLLQHTKRVFKHCVGGIKSEKAPVAADPAQQIPEPQQELLKRMEQCIGGLATHVYYADQISDMISIILSRLKPHPSTANSSPPAESADGAPAAEDSTANVSEDQHHVDSLSVLGLVKVAALSAVRAILLVANPKTKISGNASLARNKVSIQVWEGSHWLLRDSDGQVRKAYADAIITWLDRETTAADRKARDESFVKASHMGHREMPPAGNARRAVPNASAWTKPSKGHHSRFLQLLHLAIYDNALQYIDYETDLILLHVLLYKLVRNLGVNAVRFGLPMIFRLQEDILEAETPLAKVRLGCVCHGYFWTLSETFDFEGTSVGAMIQNEIIRRRSKHFWIHGVHVPTPTLELAGTPGLSKAETRMPNHEVESEALLPFDDRLAMVDYICAKYQAASKSPPTSPVGSPGRTFTHPILSSTLSAIPPADDEEGLPLKFKEEMIMDWTREAVVIALQEGSRSASISGSKSGTATTQGGRLTVSGLAANGHSPNRPVTAYTSHNNLRPGSHSGAQPGGVTSLRKSSVHSRRSERSGSNRGMVASVDQLKSVLSGDVARPATFRTIPDDDDSDSVVSYDFTASELSFNPATAENGEMTESSLARARSKSRERKASGDSGGLLSSHAGDADEINEEVPPVPPLPEGVVGRPPTSHTSPSRSTPSYRDFAGTPARRSLKSRGGDSILTSRFAESHGASLDLQSMLKGIDSKSRENTVGNLTRPPY</sequence>
<dbReference type="PANTHER" id="PTHR47766:SF1">
    <property type="entry name" value="PROTEIN EFR3"/>
    <property type="match status" value="1"/>
</dbReference>
<dbReference type="SUPFAM" id="SSF48371">
    <property type="entry name" value="ARM repeat"/>
    <property type="match status" value="1"/>
</dbReference>
<proteinExistence type="inferred from homology"/>
<dbReference type="GO" id="GO:0005886">
    <property type="term" value="C:plasma membrane"/>
    <property type="evidence" value="ECO:0007669"/>
    <property type="project" value="TreeGrafter"/>
</dbReference>
<reference evidence="3 4" key="1">
    <citation type="submission" date="2018-06" db="EMBL/GenBank/DDBJ databases">
        <title>Complete Genomes of Monosporascus.</title>
        <authorList>
            <person name="Robinson A.J."/>
            <person name="Natvig D.O."/>
        </authorList>
    </citation>
    <scope>NUCLEOTIDE SEQUENCE [LARGE SCALE GENOMIC DNA]</scope>
    <source>
        <strain evidence="3 4">CBS 110550</strain>
    </source>
</reference>
<organism evidence="3 4">
    <name type="scientific">Monosporascus ibericus</name>
    <dbReference type="NCBI Taxonomy" id="155417"/>
    <lineage>
        <taxon>Eukaryota</taxon>
        <taxon>Fungi</taxon>
        <taxon>Dikarya</taxon>
        <taxon>Ascomycota</taxon>
        <taxon>Pezizomycotina</taxon>
        <taxon>Sordariomycetes</taxon>
        <taxon>Xylariomycetidae</taxon>
        <taxon>Xylariales</taxon>
        <taxon>Xylariales incertae sedis</taxon>
        <taxon>Monosporascus</taxon>
    </lineage>
</organism>
<feature type="compositionally biased region" description="Low complexity" evidence="2">
    <location>
        <begin position="853"/>
        <end position="869"/>
    </location>
</feature>
<feature type="compositionally biased region" description="Low complexity" evidence="2">
    <location>
        <begin position="1036"/>
        <end position="1057"/>
    </location>
</feature>
<dbReference type="Proteomes" id="UP000293360">
    <property type="component" value="Unassembled WGS sequence"/>
</dbReference>